<dbReference type="SUPFAM" id="SSF46626">
    <property type="entry name" value="Cytochrome c"/>
    <property type="match status" value="4"/>
</dbReference>
<dbReference type="EMBL" id="PUIB01000014">
    <property type="protein sequence ID" value="PQO35586.1"/>
    <property type="molecule type" value="Genomic_DNA"/>
</dbReference>
<name>A0A2S8FTT6_9BACT</name>
<gene>
    <name evidence="6" type="ORF">C5Y98_13160</name>
</gene>
<dbReference type="PROSITE" id="PS51007">
    <property type="entry name" value="CYTC"/>
    <property type="match status" value="3"/>
</dbReference>
<dbReference type="Proteomes" id="UP000239388">
    <property type="component" value="Unassembled WGS sequence"/>
</dbReference>
<feature type="domain" description="Cytochrome c" evidence="5">
    <location>
        <begin position="52"/>
        <end position="141"/>
    </location>
</feature>
<dbReference type="PANTHER" id="PTHR33546:SF1">
    <property type="entry name" value="LARGE, MULTIFUNCTIONAL SECRETED PROTEIN"/>
    <property type="match status" value="1"/>
</dbReference>
<dbReference type="AlphaFoldDB" id="A0A2S8FTT6"/>
<keyword evidence="3 4" id="KW-0408">Iron</keyword>
<evidence type="ECO:0000256" key="1">
    <source>
        <dbReference type="ARBA" id="ARBA00022617"/>
    </source>
</evidence>
<evidence type="ECO:0000256" key="4">
    <source>
        <dbReference type="PROSITE-ProRule" id="PRU00433"/>
    </source>
</evidence>
<sequence>MPLPNFDEQASLPSEARVFRLVLSAVMAILALNVARVSQAADSPLPGNHPLNEKQVGDLLVSQLRCAACHAGIQSDPVFEKLAPDLSEVGTRLSHDYIQRFIESPAEVHHGTTMPSVLASKSAEQKQEIAEALTHFLIAQNHAETKPEPSQAGSLDQGKKLFHTVGCVACHGPREVPIQEADEEEEDYDDEEFLDRPKFAPIAVSLDHVPAKYDVDSLGAFLFQPLLVRPSGRMPDMKLTREEADSLARYLTGQSPPERRSIDPEPALVAKGKQYFTQLNCAACHATPGMTPAPKVVSLQDADWTRGCLSDLPGPSPHYELAAAQAAAIAASFREASQKESDKDRLAKTLTAFKCIACHRRDEYGGVHDDYNSFFETTEKNLGDDGRIPPPLTGVEAKLRPLTLKKVLFDGESVRPYMLTRMPQYGSNNLPHLPDLLQRLHAAEAPEFALAPADDEPELSNDEQKERRAAARVLLGDKGLNCVACHNFNGIPAQLNKGIDLLTMPERLNKEWFHRFLRNPGAFRARTIMPTAWPNGVAAYKDILDGNTDDQINAIWDYLSLGTSAQIPPGIQEVNTPLAVGDQARVYRGRSRVAGFRGIAVGLPEQLNYAFNAETGTLSAIWSGEFVRVNWSGQGAGDFNPAANPITLAQDVSFVQLDDQDAPWPLLPVMTKEAPVNPDPLYPKNHGYQFQGYYLNDASIPTFMYRLGSVKIEDSSVAIAEQDAKRLQRKITFDSPEPQTIWFRALTGEINKASAGTYRSGKLRLSLPQTDVQLRPQTGDKEKQELLLRLSLPQGKSAIELNYELLHE</sequence>
<protein>
    <recommendedName>
        <fullName evidence="5">Cytochrome c domain-containing protein</fullName>
    </recommendedName>
</protein>
<evidence type="ECO:0000313" key="6">
    <source>
        <dbReference type="EMBL" id="PQO35586.1"/>
    </source>
</evidence>
<feature type="domain" description="Cytochrome c" evidence="5">
    <location>
        <begin position="267"/>
        <end position="422"/>
    </location>
</feature>
<dbReference type="InterPro" id="IPR009056">
    <property type="entry name" value="Cyt_c-like_dom"/>
</dbReference>
<dbReference type="InterPro" id="IPR036280">
    <property type="entry name" value="Multihaem_cyt_sf"/>
</dbReference>
<evidence type="ECO:0000259" key="5">
    <source>
        <dbReference type="PROSITE" id="PS51007"/>
    </source>
</evidence>
<dbReference type="GO" id="GO:0020037">
    <property type="term" value="F:heme binding"/>
    <property type="evidence" value="ECO:0007669"/>
    <property type="project" value="InterPro"/>
</dbReference>
<keyword evidence="1 4" id="KW-0349">Heme</keyword>
<dbReference type="PANTHER" id="PTHR33546">
    <property type="entry name" value="LARGE, MULTIFUNCTIONAL SECRETED PROTEIN-RELATED"/>
    <property type="match status" value="1"/>
</dbReference>
<keyword evidence="2 4" id="KW-0479">Metal-binding</keyword>
<accession>A0A2S8FTT6</accession>
<evidence type="ECO:0000313" key="7">
    <source>
        <dbReference type="Proteomes" id="UP000239388"/>
    </source>
</evidence>
<comment type="caution">
    <text evidence="6">The sequence shown here is derived from an EMBL/GenBank/DDBJ whole genome shotgun (WGS) entry which is preliminary data.</text>
</comment>
<dbReference type="Gene3D" id="1.10.760.10">
    <property type="entry name" value="Cytochrome c-like domain"/>
    <property type="match status" value="5"/>
</dbReference>
<evidence type="ECO:0000256" key="3">
    <source>
        <dbReference type="ARBA" id="ARBA00023004"/>
    </source>
</evidence>
<dbReference type="GO" id="GO:0046872">
    <property type="term" value="F:metal ion binding"/>
    <property type="evidence" value="ECO:0007669"/>
    <property type="project" value="UniProtKB-KW"/>
</dbReference>
<dbReference type="GO" id="GO:0009055">
    <property type="term" value="F:electron transfer activity"/>
    <property type="evidence" value="ECO:0007669"/>
    <property type="project" value="InterPro"/>
</dbReference>
<organism evidence="6 7">
    <name type="scientific">Blastopirellula marina</name>
    <dbReference type="NCBI Taxonomy" id="124"/>
    <lineage>
        <taxon>Bacteria</taxon>
        <taxon>Pseudomonadati</taxon>
        <taxon>Planctomycetota</taxon>
        <taxon>Planctomycetia</taxon>
        <taxon>Pirellulales</taxon>
        <taxon>Pirellulaceae</taxon>
        <taxon>Blastopirellula</taxon>
    </lineage>
</organism>
<evidence type="ECO:0000256" key="2">
    <source>
        <dbReference type="ARBA" id="ARBA00022723"/>
    </source>
</evidence>
<proteinExistence type="predicted"/>
<feature type="domain" description="Cytochrome c" evidence="5">
    <location>
        <begin position="153"/>
        <end position="255"/>
    </location>
</feature>
<dbReference type="InterPro" id="IPR036909">
    <property type="entry name" value="Cyt_c-like_dom_sf"/>
</dbReference>
<dbReference type="SUPFAM" id="SSF48695">
    <property type="entry name" value="Multiheme cytochromes"/>
    <property type="match status" value="1"/>
</dbReference>
<reference evidence="6 7" key="1">
    <citation type="submission" date="2018-02" db="EMBL/GenBank/DDBJ databases">
        <title>Comparative genomes isolates from brazilian mangrove.</title>
        <authorList>
            <person name="Araujo J.E."/>
            <person name="Taketani R.G."/>
            <person name="Silva M.C.P."/>
            <person name="Loureco M.V."/>
            <person name="Andreote F.D."/>
        </authorList>
    </citation>
    <scope>NUCLEOTIDE SEQUENCE [LARGE SCALE GENOMIC DNA]</scope>
    <source>
        <strain evidence="6 7">NAP PRIS-MGV</strain>
    </source>
</reference>